<dbReference type="Gene3D" id="3.30.2010.10">
    <property type="entry name" value="Metalloproteases ('zincins'), catalytic domain"/>
    <property type="match status" value="1"/>
</dbReference>
<dbReference type="KEGG" id="mco:MCJ_001740"/>
<accession>C5J5X5</accession>
<organism evidence="2 3">
    <name type="scientific">Mesomycoplasma conjunctivae (strain ATCC 25834 / NCTC 10147 / HRC/581)</name>
    <name type="common">Mycoplasma conjunctivae</name>
    <dbReference type="NCBI Taxonomy" id="572263"/>
    <lineage>
        <taxon>Bacteria</taxon>
        <taxon>Bacillati</taxon>
        <taxon>Mycoplasmatota</taxon>
        <taxon>Mycoplasmoidales</taxon>
        <taxon>Metamycoplasmataceae</taxon>
        <taxon>Mesomycoplasma</taxon>
    </lineage>
</organism>
<sequence>MKWNKIIKIWVETSEIEVFVNYTKVKKYVIKWLSQNQILITIFDAIPESIIINLAKDFVQKRPFSQDNLSILDTIKWLDIENNLLYFIGKKYSFKIIKMKKTHFLYANNFVVDIKNSWDLEKAISKAIIEKFCQYMIKRTNFWITKMGIEQSYLVKINKKKTSWATNYNKSKIHYSTALIPFDQDVLDYVIIHELSHHFVSQHNKLFWEKVANFCLNYKEMESKLNKNEYK</sequence>
<reference evidence="3" key="1">
    <citation type="journal article" date="2009" name="BMC Bioinformatics">
        <title>The Mycoplasma conjunctivae genome sequencing, annotation and analysis.</title>
        <authorList>
            <person name="Calderon-Copete S.P."/>
            <person name="Wigger G."/>
            <person name="Wunderlin C."/>
            <person name="Schmidheini T."/>
            <person name="Frey J."/>
            <person name="Quail M.A."/>
            <person name="Falquet L."/>
        </authorList>
    </citation>
    <scope>NUCLEOTIDE SEQUENCE [LARGE SCALE GENOMIC DNA]</scope>
    <source>
        <strain evidence="3">ATCC 25834 / NCTC 10147 / HRC/581</strain>
    </source>
</reference>
<name>C5J5X5_MESCH</name>
<dbReference type="HOGENOM" id="CLU_065947_3_0_14"/>
<dbReference type="Proteomes" id="UP000001491">
    <property type="component" value="Chromosome"/>
</dbReference>
<keyword evidence="3" id="KW-1185">Reference proteome</keyword>
<dbReference type="EMBL" id="FM864216">
    <property type="protein sequence ID" value="CAT04867.1"/>
    <property type="molecule type" value="Genomic_DNA"/>
</dbReference>
<dbReference type="AlphaFoldDB" id="C5J5X5"/>
<dbReference type="PANTHER" id="PTHR30399:SF1">
    <property type="entry name" value="UTP PYROPHOSPHATASE"/>
    <property type="match status" value="1"/>
</dbReference>
<evidence type="ECO:0000313" key="2">
    <source>
        <dbReference type="EMBL" id="CAT04867.1"/>
    </source>
</evidence>
<dbReference type="InterPro" id="IPR053136">
    <property type="entry name" value="UTP_pyrophosphatase-like"/>
</dbReference>
<protein>
    <recommendedName>
        <fullName evidence="1">YgjP-like metallopeptidase domain-containing protein</fullName>
    </recommendedName>
</protein>
<dbReference type="Pfam" id="PF01863">
    <property type="entry name" value="YgjP-like"/>
    <property type="match status" value="1"/>
</dbReference>
<evidence type="ECO:0000259" key="1">
    <source>
        <dbReference type="Pfam" id="PF01863"/>
    </source>
</evidence>
<dbReference type="CDD" id="cd07344">
    <property type="entry name" value="M48_yhfN_like"/>
    <property type="match status" value="1"/>
</dbReference>
<dbReference type="eggNOG" id="COG1451">
    <property type="taxonomic scope" value="Bacteria"/>
</dbReference>
<evidence type="ECO:0000313" key="3">
    <source>
        <dbReference type="Proteomes" id="UP000001491"/>
    </source>
</evidence>
<gene>
    <name evidence="2" type="ordered locus">MCJ_001740</name>
</gene>
<dbReference type="InterPro" id="IPR002725">
    <property type="entry name" value="YgjP-like_metallopeptidase"/>
</dbReference>
<proteinExistence type="predicted"/>
<feature type="domain" description="YgjP-like metallopeptidase" evidence="1">
    <location>
        <begin position="83"/>
        <end position="227"/>
    </location>
</feature>
<dbReference type="PANTHER" id="PTHR30399">
    <property type="entry name" value="UNCHARACTERIZED PROTEIN YGJP"/>
    <property type="match status" value="1"/>
</dbReference>